<dbReference type="KEGG" id="xba:C7S18_12200"/>
<keyword evidence="1" id="KW-1188">Viral release from host cell</keyword>
<feature type="domain" description="Terminase large subunit gp17-like C-terminal" evidence="2">
    <location>
        <begin position="257"/>
        <end position="410"/>
    </location>
</feature>
<dbReference type="AlphaFoldDB" id="A0A2P1PSU5"/>
<dbReference type="OrthoDB" id="5827905at2"/>
<sequence>MSTAAVPLYPYQLQWFLNRSRFKAGMFSRQSGKTFTTTLEIVDDCFGAAVEGRAERWVILSRGERQAREAMEEGIKRHAQAYSLGIESLESEFVGDQGTYKQLEVILPGGSRITALPANPDTARGFSANCFLDEFAFHADSKKIWGALFPVISKPGLKLRVVSTPNGKNNKFYEIMTGKDSAWYRQTCDICQAVRDGLPRNIEELKAALNDPDIWAQEFELNWMDEASAWLSFDLINAAEHDQAGDASQYQGGPCYVGIDIAAVRDLFVIAVFERVGDVLWLRELIVARRISFAEQDELLDGVMKRYRVMACWMDQTGMGMKPVEDAKRRYGDSRVHGVMFTAPAKQDLATKGKQSFEDRRVRIPMGDLPLRSDLHKLKRETTATGAVRFVAERDAGGHADRAWAIFLGIAAADFGGGEIDFQSAGTRATADANAVTEDGFGTVAGSNDFVGFA</sequence>
<protein>
    <submittedName>
        <fullName evidence="3">Terminase</fullName>
    </submittedName>
</protein>
<dbReference type="InterPro" id="IPR027417">
    <property type="entry name" value="P-loop_NTPase"/>
</dbReference>
<organism evidence="3 4">
    <name type="scientific">Ahniella affigens</name>
    <dbReference type="NCBI Taxonomy" id="2021234"/>
    <lineage>
        <taxon>Bacteria</taxon>
        <taxon>Pseudomonadati</taxon>
        <taxon>Pseudomonadota</taxon>
        <taxon>Gammaproteobacteria</taxon>
        <taxon>Lysobacterales</taxon>
        <taxon>Rhodanobacteraceae</taxon>
        <taxon>Ahniella</taxon>
    </lineage>
</organism>
<gene>
    <name evidence="3" type="ORF">C7S18_12200</name>
</gene>
<dbReference type="Pfam" id="PF17289">
    <property type="entry name" value="Terminase_6C"/>
    <property type="match status" value="1"/>
</dbReference>
<accession>A0A2P1PSU5</accession>
<evidence type="ECO:0000259" key="2">
    <source>
        <dbReference type="Pfam" id="PF17289"/>
    </source>
</evidence>
<proteinExistence type="predicted"/>
<reference evidence="3 4" key="2">
    <citation type="submission" date="2018-03" db="EMBL/GenBank/DDBJ databases">
        <authorList>
            <person name="Keele B.F."/>
        </authorList>
    </citation>
    <scope>NUCLEOTIDE SEQUENCE [LARGE SCALE GENOMIC DNA]</scope>
    <source>
        <strain evidence="3 4">D13</strain>
    </source>
</reference>
<dbReference type="Pfam" id="PF03237">
    <property type="entry name" value="Terminase_6N"/>
    <property type="match status" value="1"/>
</dbReference>
<evidence type="ECO:0000313" key="3">
    <source>
        <dbReference type="EMBL" id="AVP97913.1"/>
    </source>
</evidence>
<dbReference type="InterPro" id="IPR035421">
    <property type="entry name" value="Terminase_6C"/>
</dbReference>
<dbReference type="Gene3D" id="3.30.420.240">
    <property type="match status" value="1"/>
</dbReference>
<dbReference type="EMBL" id="CP027860">
    <property type="protein sequence ID" value="AVP97913.1"/>
    <property type="molecule type" value="Genomic_DNA"/>
</dbReference>
<evidence type="ECO:0000256" key="1">
    <source>
        <dbReference type="ARBA" id="ARBA00022612"/>
    </source>
</evidence>
<keyword evidence="4" id="KW-1185">Reference proteome</keyword>
<evidence type="ECO:0000313" key="4">
    <source>
        <dbReference type="Proteomes" id="UP000241074"/>
    </source>
</evidence>
<reference evidence="3 4" key="1">
    <citation type="submission" date="2018-03" db="EMBL/GenBank/DDBJ databases">
        <title>Ahniella affigens gen. nov., sp. nov., a gammaproteobacterium isolated from sandy soil near a stream.</title>
        <authorList>
            <person name="Ko Y."/>
            <person name="Kim J.-H."/>
        </authorList>
    </citation>
    <scope>NUCLEOTIDE SEQUENCE [LARGE SCALE GENOMIC DNA]</scope>
    <source>
        <strain evidence="3 4">D13</strain>
    </source>
</reference>
<name>A0A2P1PSU5_9GAMM</name>
<dbReference type="Proteomes" id="UP000241074">
    <property type="component" value="Chromosome"/>
</dbReference>
<dbReference type="RefSeq" id="WP_106891833.1">
    <property type="nucleotide sequence ID" value="NZ_CP027860.1"/>
</dbReference>
<dbReference type="Gene3D" id="3.40.50.300">
    <property type="entry name" value="P-loop containing nucleotide triphosphate hydrolases"/>
    <property type="match status" value="1"/>
</dbReference>